<dbReference type="InterPro" id="IPR008948">
    <property type="entry name" value="L-Aspartase-like"/>
</dbReference>
<dbReference type="CDD" id="cd01357">
    <property type="entry name" value="Aspartase"/>
    <property type="match status" value="1"/>
</dbReference>
<dbReference type="InterPro" id="IPR051546">
    <property type="entry name" value="Aspartate_Ammonia-Lyase"/>
</dbReference>
<dbReference type="InterPro" id="IPR000362">
    <property type="entry name" value="Fumarate_lyase_fam"/>
</dbReference>
<dbReference type="Gene3D" id="1.10.275.10">
    <property type="entry name" value="Fumarase/aspartase (N-terminal domain)"/>
    <property type="match status" value="1"/>
</dbReference>
<dbReference type="InterPro" id="IPR020557">
    <property type="entry name" value="Fumarate_lyase_CS"/>
</dbReference>
<dbReference type="GO" id="GO:0008797">
    <property type="term" value="F:aspartate ammonia-lyase activity"/>
    <property type="evidence" value="ECO:0007669"/>
    <property type="project" value="UniProtKB-EC"/>
</dbReference>
<evidence type="ECO:0000259" key="2">
    <source>
        <dbReference type="Pfam" id="PF00206"/>
    </source>
</evidence>
<dbReference type="InterPro" id="IPR022761">
    <property type="entry name" value="Fumarate_lyase_N"/>
</dbReference>
<evidence type="ECO:0000313" key="4">
    <source>
        <dbReference type="EMBL" id="SBV97870.1"/>
    </source>
</evidence>
<gene>
    <name evidence="4" type="primary">aspA</name>
    <name evidence="4" type="ORF">KL86DYS2_11349</name>
</gene>
<dbReference type="FunFam" id="1.10.40.30:FF:000002">
    <property type="entry name" value="Fumarate hydratase class II"/>
    <property type="match status" value="1"/>
</dbReference>
<feature type="domain" description="Fumarate lyase N-terminal" evidence="2">
    <location>
        <begin position="14"/>
        <end position="340"/>
    </location>
</feature>
<dbReference type="PRINTS" id="PR00145">
    <property type="entry name" value="ARGSUCLYASE"/>
</dbReference>
<name>A0A212JEM9_9BACT</name>
<dbReference type="InterPro" id="IPR024083">
    <property type="entry name" value="Fumarase/histidase_N"/>
</dbReference>
<dbReference type="InterPro" id="IPR018951">
    <property type="entry name" value="Fumarase_C_C"/>
</dbReference>
<dbReference type="RefSeq" id="WP_296948508.1">
    <property type="nucleotide sequence ID" value="NZ_LT599021.1"/>
</dbReference>
<dbReference type="GO" id="GO:0006531">
    <property type="term" value="P:aspartate metabolic process"/>
    <property type="evidence" value="ECO:0007669"/>
    <property type="project" value="TreeGrafter"/>
</dbReference>
<sequence length="462" mass="50425">MSRIENDLISSLPVPDNAYYGIHTQRAINNFNISGIKLSHYPQFIKALAYVKWAAAEANYELGVLDKDIHDAIIEACKKVIEGDYNGQFPSDMLQGGAGTSTNMNINEVVANIALEIMGHKKGEYQYCSPYDHVNLSQSTNDAYPTGVKLGILFYNEMIEDTLIELIAALKQKGQELEHVITMGRTHLQDAIPMTLGQQFDAYTATLEKEKTSLRQSVNLCLEVNMGATAVGTGLNAIPGYDALCAKNLTRLTRFNFTSAKNLVEATSNTGSFVAYSSALKKLATKLSKICNDLRILASGPRCGVHEINLPPMQAGSSIMPGKVNPVIPEVVSQTCFRVLANDFAVTMAAEAGQLQLNVMEPIITYTLLESQNLLNNAMACLRKNCIEGITANEEHCKSLVMNSIGLVTALNPYIGYENSTAIAKEALETGANVYNLVLKKNILSKDDLDRILNPENMTGVK</sequence>
<dbReference type="PROSITE" id="PS00163">
    <property type="entry name" value="FUMARATE_LYASES"/>
    <property type="match status" value="1"/>
</dbReference>
<dbReference type="SUPFAM" id="SSF48557">
    <property type="entry name" value="L-aspartase-like"/>
    <property type="match status" value="1"/>
</dbReference>
<dbReference type="Gene3D" id="1.10.40.30">
    <property type="entry name" value="Fumarase/aspartase (C-terminal domain)"/>
    <property type="match status" value="1"/>
</dbReference>
<feature type="domain" description="Fumarase C C-terminal" evidence="3">
    <location>
        <begin position="407"/>
        <end position="460"/>
    </location>
</feature>
<dbReference type="PANTHER" id="PTHR42696:SF2">
    <property type="entry name" value="ASPARTATE AMMONIA-LYASE"/>
    <property type="match status" value="1"/>
</dbReference>
<evidence type="ECO:0000259" key="3">
    <source>
        <dbReference type="Pfam" id="PF10415"/>
    </source>
</evidence>
<dbReference type="NCBIfam" id="NF008909">
    <property type="entry name" value="PRK12273.1"/>
    <property type="match status" value="1"/>
</dbReference>
<dbReference type="EC" id="4.3.1.1" evidence="4"/>
<accession>A0A212JEM9</accession>
<dbReference type="Pfam" id="PF10415">
    <property type="entry name" value="FumaraseC_C"/>
    <property type="match status" value="1"/>
</dbReference>
<dbReference type="FunFam" id="1.20.200.10:FF:000001">
    <property type="entry name" value="Fumarate hydratase, mitochondrial"/>
    <property type="match status" value="1"/>
</dbReference>
<organism evidence="4">
    <name type="scientific">uncultured Dysgonomonas sp</name>
    <dbReference type="NCBI Taxonomy" id="206096"/>
    <lineage>
        <taxon>Bacteria</taxon>
        <taxon>Pseudomonadati</taxon>
        <taxon>Bacteroidota</taxon>
        <taxon>Bacteroidia</taxon>
        <taxon>Bacteroidales</taxon>
        <taxon>Dysgonomonadaceae</taxon>
        <taxon>Dysgonomonas</taxon>
        <taxon>environmental samples</taxon>
    </lineage>
</organism>
<proteinExistence type="predicted"/>
<reference evidence="4" key="1">
    <citation type="submission" date="2016-04" db="EMBL/GenBank/DDBJ databases">
        <authorList>
            <person name="Evans L.H."/>
            <person name="Alamgir A."/>
            <person name="Owens N."/>
            <person name="Weber N.D."/>
            <person name="Virtaneva K."/>
            <person name="Barbian K."/>
            <person name="Babar A."/>
            <person name="Rosenke K."/>
        </authorList>
    </citation>
    <scope>NUCLEOTIDE SEQUENCE</scope>
    <source>
        <strain evidence="4">86-2</strain>
    </source>
</reference>
<dbReference type="FunFam" id="1.10.275.10:FF:000001">
    <property type="entry name" value="Fumarate hydratase, mitochondrial"/>
    <property type="match status" value="1"/>
</dbReference>
<evidence type="ECO:0000256" key="1">
    <source>
        <dbReference type="ARBA" id="ARBA00023239"/>
    </source>
</evidence>
<dbReference type="Pfam" id="PF00206">
    <property type="entry name" value="Lyase_1"/>
    <property type="match status" value="1"/>
</dbReference>
<dbReference type="GO" id="GO:0006099">
    <property type="term" value="P:tricarboxylic acid cycle"/>
    <property type="evidence" value="ECO:0007669"/>
    <property type="project" value="InterPro"/>
</dbReference>
<dbReference type="GO" id="GO:0005829">
    <property type="term" value="C:cytosol"/>
    <property type="evidence" value="ECO:0007669"/>
    <property type="project" value="TreeGrafter"/>
</dbReference>
<keyword evidence="1 4" id="KW-0456">Lyase</keyword>
<dbReference type="AlphaFoldDB" id="A0A212JEM9"/>
<dbReference type="Gene3D" id="1.20.200.10">
    <property type="entry name" value="Fumarase/aspartase (Central domain)"/>
    <property type="match status" value="1"/>
</dbReference>
<dbReference type="PRINTS" id="PR00149">
    <property type="entry name" value="FUMRATELYASE"/>
</dbReference>
<protein>
    <submittedName>
        <fullName evidence="4">Aspartate ammonia-lyase</fullName>
        <ecNumber evidence="4">4.3.1.1</ecNumber>
    </submittedName>
</protein>
<dbReference type="PANTHER" id="PTHR42696">
    <property type="entry name" value="ASPARTATE AMMONIA-LYASE"/>
    <property type="match status" value="1"/>
</dbReference>
<dbReference type="EMBL" id="FLUL01000001">
    <property type="protein sequence ID" value="SBV97870.1"/>
    <property type="molecule type" value="Genomic_DNA"/>
</dbReference>